<dbReference type="AlphaFoldDB" id="A0A0P1B269"/>
<organism evidence="1 2">
    <name type="scientific">Plasmopara halstedii</name>
    <name type="common">Downy mildew of sunflower</name>
    <dbReference type="NCBI Taxonomy" id="4781"/>
    <lineage>
        <taxon>Eukaryota</taxon>
        <taxon>Sar</taxon>
        <taxon>Stramenopiles</taxon>
        <taxon>Oomycota</taxon>
        <taxon>Peronosporomycetes</taxon>
        <taxon>Peronosporales</taxon>
        <taxon>Peronosporaceae</taxon>
        <taxon>Plasmopara</taxon>
    </lineage>
</organism>
<sequence length="52" mass="5903">MLPRWTADAEDHGGNAPIYKPPMIMTVLPPEHPLILALFDVLTIIERMGYAW</sequence>
<dbReference type="Proteomes" id="UP000054928">
    <property type="component" value="Unassembled WGS sequence"/>
</dbReference>
<keyword evidence="2" id="KW-1185">Reference proteome</keyword>
<evidence type="ECO:0000313" key="2">
    <source>
        <dbReference type="Proteomes" id="UP000054928"/>
    </source>
</evidence>
<dbReference type="EMBL" id="CCYD01002939">
    <property type="protein sequence ID" value="CEG48343.1"/>
    <property type="molecule type" value="Genomic_DNA"/>
</dbReference>
<reference evidence="2" key="1">
    <citation type="submission" date="2014-09" db="EMBL/GenBank/DDBJ databases">
        <authorList>
            <person name="Sharma Rahul"/>
            <person name="Thines Marco"/>
        </authorList>
    </citation>
    <scope>NUCLEOTIDE SEQUENCE [LARGE SCALE GENOMIC DNA]</scope>
</reference>
<name>A0A0P1B269_PLAHL</name>
<protein>
    <submittedName>
        <fullName evidence="1">Uncharacterized protein</fullName>
    </submittedName>
</protein>
<dbReference type="GeneID" id="36401224"/>
<evidence type="ECO:0000313" key="1">
    <source>
        <dbReference type="EMBL" id="CEG48343.1"/>
    </source>
</evidence>
<accession>A0A0P1B269</accession>
<proteinExistence type="predicted"/>
<dbReference type="RefSeq" id="XP_024584712.1">
    <property type="nucleotide sequence ID" value="XM_024719410.1"/>
</dbReference>